<keyword evidence="2" id="KW-0732">Signal</keyword>
<keyword evidence="4" id="KW-1185">Reference proteome</keyword>
<evidence type="ECO:0000313" key="3">
    <source>
        <dbReference type="EMBL" id="EYE93373.1"/>
    </source>
</evidence>
<feature type="region of interest" description="Disordered" evidence="1">
    <location>
        <begin position="150"/>
        <end position="180"/>
    </location>
</feature>
<accession>A0A017S8J2</accession>
<gene>
    <name evidence="3" type="ORF">EURHEDRAFT_379433</name>
</gene>
<dbReference type="EMBL" id="KK088432">
    <property type="protein sequence ID" value="EYE93373.1"/>
    <property type="molecule type" value="Genomic_DNA"/>
</dbReference>
<dbReference type="HOGENOM" id="CLU_1495870_0_0_1"/>
<evidence type="ECO:0000313" key="4">
    <source>
        <dbReference type="Proteomes" id="UP000019804"/>
    </source>
</evidence>
<dbReference type="Proteomes" id="UP000019804">
    <property type="component" value="Unassembled WGS sequence"/>
</dbReference>
<evidence type="ECO:0000256" key="1">
    <source>
        <dbReference type="SAM" id="MobiDB-lite"/>
    </source>
</evidence>
<sequence length="180" mass="19399">MRLAIVSLLALVTAVAATVVPDANELESLARPRTIPCLDGAILQQTLNQCQIRSSDGSYIADEVCASTYCTDGKCAESAQGKPCDSAKDCAFRPGSVDVPWLCPADKKICHQKQLATGKSCTDNEECLHNQCTNAKLRDPRVRNFSNATMTPSASQTWSVDMHSSGVRSKSNALHPRSQE</sequence>
<feature type="chain" id="PRO_5001495907" evidence="2">
    <location>
        <begin position="18"/>
        <end position="180"/>
    </location>
</feature>
<organism evidence="3 4">
    <name type="scientific">Aspergillus ruber (strain CBS 135680)</name>
    <dbReference type="NCBI Taxonomy" id="1388766"/>
    <lineage>
        <taxon>Eukaryota</taxon>
        <taxon>Fungi</taxon>
        <taxon>Dikarya</taxon>
        <taxon>Ascomycota</taxon>
        <taxon>Pezizomycotina</taxon>
        <taxon>Eurotiomycetes</taxon>
        <taxon>Eurotiomycetidae</taxon>
        <taxon>Eurotiales</taxon>
        <taxon>Aspergillaceae</taxon>
        <taxon>Aspergillus</taxon>
        <taxon>Aspergillus subgen. Aspergillus</taxon>
    </lineage>
</organism>
<evidence type="ECO:0000256" key="2">
    <source>
        <dbReference type="SAM" id="SignalP"/>
    </source>
</evidence>
<dbReference type="AlphaFoldDB" id="A0A017S8J2"/>
<dbReference type="RefSeq" id="XP_040637061.1">
    <property type="nucleotide sequence ID" value="XM_040779171.1"/>
</dbReference>
<feature type="compositionally biased region" description="Polar residues" evidence="1">
    <location>
        <begin position="150"/>
        <end position="159"/>
    </location>
</feature>
<feature type="signal peptide" evidence="2">
    <location>
        <begin position="1"/>
        <end position="17"/>
    </location>
</feature>
<protein>
    <submittedName>
        <fullName evidence="3">Uncharacterized protein</fullName>
    </submittedName>
</protein>
<reference evidence="4" key="1">
    <citation type="journal article" date="2014" name="Nat. Commun.">
        <title>Genomic adaptations of the halophilic Dead Sea filamentous fungus Eurotium rubrum.</title>
        <authorList>
            <person name="Kis-Papo T."/>
            <person name="Weig A.R."/>
            <person name="Riley R."/>
            <person name="Persoh D."/>
            <person name="Salamov A."/>
            <person name="Sun H."/>
            <person name="Lipzen A."/>
            <person name="Wasser S.P."/>
            <person name="Rambold G."/>
            <person name="Grigoriev I.V."/>
            <person name="Nevo E."/>
        </authorList>
    </citation>
    <scope>NUCLEOTIDE SEQUENCE [LARGE SCALE GENOMIC DNA]</scope>
    <source>
        <strain evidence="4">CBS 135680</strain>
    </source>
</reference>
<proteinExistence type="predicted"/>
<dbReference type="GeneID" id="63694295"/>
<name>A0A017S8J2_ASPRC</name>